<evidence type="ECO:0000256" key="2">
    <source>
        <dbReference type="ARBA" id="ARBA00022737"/>
    </source>
</evidence>
<dbReference type="InterPro" id="IPR016024">
    <property type="entry name" value="ARM-type_fold"/>
</dbReference>
<reference evidence="5" key="1">
    <citation type="submission" date="2023-02" db="EMBL/GenBank/DDBJ databases">
        <title>Genome of toxic invasive species Heracleum sosnowskyi carries increased number of genes despite the absence of recent whole-genome duplications.</title>
        <authorList>
            <person name="Schelkunov M."/>
            <person name="Shtratnikova V."/>
            <person name="Makarenko M."/>
            <person name="Klepikova A."/>
            <person name="Omelchenko D."/>
            <person name="Novikova G."/>
            <person name="Obukhova E."/>
            <person name="Bogdanov V."/>
            <person name="Penin A."/>
            <person name="Logacheva M."/>
        </authorList>
    </citation>
    <scope>NUCLEOTIDE SEQUENCE</scope>
    <source>
        <strain evidence="5">Hsosn_3</strain>
        <tissue evidence="5">Leaf</tissue>
    </source>
</reference>
<evidence type="ECO:0000313" key="5">
    <source>
        <dbReference type="EMBL" id="KAK1373024.1"/>
    </source>
</evidence>
<evidence type="ECO:0000256" key="3">
    <source>
        <dbReference type="PROSITE-ProRule" id="PRU00259"/>
    </source>
</evidence>
<feature type="repeat" description="ARM" evidence="3">
    <location>
        <begin position="188"/>
        <end position="223"/>
    </location>
</feature>
<evidence type="ECO:0000313" key="6">
    <source>
        <dbReference type="Proteomes" id="UP001237642"/>
    </source>
</evidence>
<dbReference type="PANTHER" id="PTHR46710">
    <property type="entry name" value="ARM REPEAT PROTEIN INTERACTING WITH ABF2"/>
    <property type="match status" value="1"/>
</dbReference>
<gene>
    <name evidence="5" type="ORF">POM88_029217</name>
</gene>
<comment type="pathway">
    <text evidence="1">Protein modification; protein ubiquitination.</text>
</comment>
<dbReference type="InterPro" id="IPR000210">
    <property type="entry name" value="BTB/POZ_dom"/>
</dbReference>
<dbReference type="PROSITE" id="PS50176">
    <property type="entry name" value="ARM_REPEAT"/>
    <property type="match status" value="3"/>
</dbReference>
<evidence type="ECO:0000259" key="4">
    <source>
        <dbReference type="PROSITE" id="PS50097"/>
    </source>
</evidence>
<dbReference type="InterPro" id="IPR044282">
    <property type="entry name" value="ABAP1/ARIA"/>
</dbReference>
<dbReference type="Pfam" id="PF00651">
    <property type="entry name" value="BTB"/>
    <property type="match status" value="1"/>
</dbReference>
<dbReference type="EMBL" id="JAUIZM010000007">
    <property type="protein sequence ID" value="KAK1373024.1"/>
    <property type="molecule type" value="Genomic_DNA"/>
</dbReference>
<accession>A0AAD8MHG5</accession>
<dbReference type="Gene3D" id="1.25.10.10">
    <property type="entry name" value="Leucine-rich Repeat Variant"/>
    <property type="match status" value="3"/>
</dbReference>
<feature type="domain" description="BTB" evidence="4">
    <location>
        <begin position="523"/>
        <end position="591"/>
    </location>
</feature>
<dbReference type="SUPFAM" id="SSF48371">
    <property type="entry name" value="ARM repeat"/>
    <property type="match status" value="2"/>
</dbReference>
<name>A0AAD8MHG5_9APIA</name>
<dbReference type="SMART" id="SM00185">
    <property type="entry name" value="ARM"/>
    <property type="match status" value="9"/>
</dbReference>
<dbReference type="Gene3D" id="3.30.710.10">
    <property type="entry name" value="Potassium Channel Kv1.1, Chain A"/>
    <property type="match status" value="1"/>
</dbReference>
<dbReference type="SMART" id="SM00225">
    <property type="entry name" value="BTB"/>
    <property type="match status" value="1"/>
</dbReference>
<organism evidence="5 6">
    <name type="scientific">Heracleum sosnowskyi</name>
    <dbReference type="NCBI Taxonomy" id="360622"/>
    <lineage>
        <taxon>Eukaryota</taxon>
        <taxon>Viridiplantae</taxon>
        <taxon>Streptophyta</taxon>
        <taxon>Embryophyta</taxon>
        <taxon>Tracheophyta</taxon>
        <taxon>Spermatophyta</taxon>
        <taxon>Magnoliopsida</taxon>
        <taxon>eudicotyledons</taxon>
        <taxon>Gunneridae</taxon>
        <taxon>Pentapetalae</taxon>
        <taxon>asterids</taxon>
        <taxon>campanulids</taxon>
        <taxon>Apiales</taxon>
        <taxon>Apiaceae</taxon>
        <taxon>Apioideae</taxon>
        <taxon>apioid superclade</taxon>
        <taxon>Tordylieae</taxon>
        <taxon>Tordyliinae</taxon>
        <taxon>Heracleum</taxon>
    </lineage>
</organism>
<dbReference type="Pfam" id="PF00514">
    <property type="entry name" value="Arm"/>
    <property type="match status" value="3"/>
</dbReference>
<dbReference type="InterPro" id="IPR011333">
    <property type="entry name" value="SKP1/BTB/POZ_sf"/>
</dbReference>
<sequence>MDAITVTKSCLKKILEKEEGANDHSYEFFCKLLEYSDEDVVGCVERQVNILRSSFPSTEINRAAVHNAIEIICRIARVVEYVPLIVQAGCVQALVPHLSAAVQGNEPLLYRHEIARDCALALALVASEPEYRHPIVDAGALQSLVNLLERGKSGQIPEAGIDAVTAAASAIKKLAKDSRIQSRVRSERGIPPLVELLEFPNSKVQRAAAGALRSLSLNNDANKNQIVECNALPALIMLLYSEDAYIHHEAVDVIEILVNTSPENIKKALEAGALQPVIRLLSSRCIESQKEAAVIIAQFVTQSECQVHMVQRGAVEPLIKLVQSQDVVLQELSSFALGMLAQNIHSQAGIAHSGGIVPLLNLLDSNNEVLQLSAAFALYGLSDDKDNVVDIIAAGGVQKLQGREFLLEATINYASETLENLEEKINGHVLSHLLHLMRVADKSVQGRIALALSHLCSPDDKKSIFVDSSGIDFLLELLASPDLKLQRLASEALYNLCPMDTGPPSLISQFNFGEEFFNDPRCSDVTFLIEGKRFYAQRIVLLAASDAFQAIFGGDDYRETEAKDIEISNIRWEVFELMLRYIYVGSVHVSLDVAYDLLKAADKYLLYELKRQCEHTIAQDISVENVSRTYELSLALNASSLRDNCLVFVLEKFNDLVALPGYHDLICRMLPEMRNYFVRAISRSSKLSEACQK</sequence>
<feature type="repeat" description="ARM" evidence="3">
    <location>
        <begin position="354"/>
        <end position="396"/>
    </location>
</feature>
<keyword evidence="6" id="KW-1185">Reference proteome</keyword>
<dbReference type="InterPro" id="IPR000225">
    <property type="entry name" value="Armadillo"/>
</dbReference>
<proteinExistence type="predicted"/>
<comment type="caution">
    <text evidence="5">The sequence shown here is derived from an EMBL/GenBank/DDBJ whole genome shotgun (WGS) entry which is preliminary data.</text>
</comment>
<dbReference type="PROSITE" id="PS50097">
    <property type="entry name" value="BTB"/>
    <property type="match status" value="1"/>
</dbReference>
<dbReference type="Proteomes" id="UP001237642">
    <property type="component" value="Unassembled WGS sequence"/>
</dbReference>
<dbReference type="PANTHER" id="PTHR46710:SF1">
    <property type="entry name" value="ARM REPEAT PROTEIN INTERACTING WITH ABF2"/>
    <property type="match status" value="1"/>
</dbReference>
<dbReference type="InterPro" id="IPR011989">
    <property type="entry name" value="ARM-like"/>
</dbReference>
<feature type="repeat" description="ARM" evidence="3">
    <location>
        <begin position="139"/>
        <end position="189"/>
    </location>
</feature>
<dbReference type="AlphaFoldDB" id="A0AAD8MHG5"/>
<protein>
    <submittedName>
        <fullName evidence="5">ARM REPEAT PROTEIN INTERACTING WITH ABF2-like</fullName>
    </submittedName>
</protein>
<dbReference type="SUPFAM" id="SSF54695">
    <property type="entry name" value="POZ domain"/>
    <property type="match status" value="1"/>
</dbReference>
<evidence type="ECO:0000256" key="1">
    <source>
        <dbReference type="ARBA" id="ARBA00004906"/>
    </source>
</evidence>
<keyword evidence="2" id="KW-0677">Repeat</keyword>
<reference evidence="5" key="2">
    <citation type="submission" date="2023-05" db="EMBL/GenBank/DDBJ databases">
        <authorList>
            <person name="Schelkunov M.I."/>
        </authorList>
    </citation>
    <scope>NUCLEOTIDE SEQUENCE</scope>
    <source>
        <strain evidence="5">Hsosn_3</strain>
        <tissue evidence="5">Leaf</tissue>
    </source>
</reference>